<sequence length="844" mass="95235">MSQSGANWNLVLSSRTYCHLPDDDDDGQQVLYAAERLQHAYRAVDLEGSPISIKTAPPTGQDIRGALRSNMTLVELVAGYLTEGRYDTAITYFHNHWLQKSDEPTTASPENDVSMNLFTHWSDSFYGRAIDALSELIESNEASASIDAAHYSKYIPIIQSSGMGKSRLAAEVSRVVFSITFTFRPKDARGYPSGDYEILEYLLESTKALSSIERHTLIGALLAGALDFTNEWIQIKSRDSIAPEGLVKEWYNEMQPVRGSKDTRSKLRRIFCEEVVKRAKEIYAILVKDVTWQATVKQRNSPIYTSDIVRKYFLIPTESLIAALPATTKSPIMFWVFDEAVNIDKPGGLDDSANFIALRRVLLLFSKYSIWSMFLSTNSKVGRFAAGQQADTSDRVTAGELRLFPPFFSFPVDVEWKRRMEDPGLRSIEFAKPMVEFESVDHMTVYGRPLWRVYTNQSASQLSDFARYKLLCGSFALTNVRQSFALLANRLALDIIMNSPEAATLAKESVNCHLRLLVGWSYETGAISTTTPSEPVVADAAIAALMLQSLGGELVWTHCIRTLANELLARGLVAKGVRGELYARLVLVVARDMVKRPTELEANYFQNSRAFKLGEFLQALVGDSQFDQITQHQFFKNEDRPRRGGSTIPVQPYLMETFKNARLNFSHFTFTNRKLPQEPKEIASLLSNMLRQHQALQLSEYQKYWDLLIPMYLGPPEQDFSMSWVSAILIQVKNRKTRSQLSAKPHEIREIFGNTQPLLQILLDLGMDSNKSYEFRGQKNPDVYSIHIRGSGAEAFACLNHLGMSEAARPLIGEGEPLAYGGDSIRQEIDEENIGIRWPREECE</sequence>
<dbReference type="Proteomes" id="UP000267821">
    <property type="component" value="Unassembled WGS sequence"/>
</dbReference>
<gene>
    <name evidence="1" type="ORF">L211DRAFT_235264</name>
</gene>
<evidence type="ECO:0000313" key="1">
    <source>
        <dbReference type="EMBL" id="RPB23658.1"/>
    </source>
</evidence>
<dbReference type="PANTHER" id="PTHR33266:SF1">
    <property type="entry name" value="F-BOX DOMAIN-CONTAINING PROTEIN"/>
    <property type="match status" value="1"/>
</dbReference>
<dbReference type="AlphaFoldDB" id="A0A3N4LPS5"/>
<dbReference type="InParanoid" id="A0A3N4LPS5"/>
<proteinExistence type="predicted"/>
<accession>A0A3N4LPS5</accession>
<keyword evidence="2" id="KW-1185">Reference proteome</keyword>
<protein>
    <submittedName>
        <fullName evidence="1">Uncharacterized protein</fullName>
    </submittedName>
</protein>
<dbReference type="PANTHER" id="PTHR33266">
    <property type="entry name" value="CHROMOSOME 15, WHOLE GENOME SHOTGUN SEQUENCE"/>
    <property type="match status" value="1"/>
</dbReference>
<dbReference type="EMBL" id="ML121545">
    <property type="protein sequence ID" value="RPB23658.1"/>
    <property type="molecule type" value="Genomic_DNA"/>
</dbReference>
<dbReference type="OrthoDB" id="5344887at2759"/>
<evidence type="ECO:0000313" key="2">
    <source>
        <dbReference type="Proteomes" id="UP000267821"/>
    </source>
</evidence>
<organism evidence="1 2">
    <name type="scientific">Terfezia boudieri ATCC MYA-4762</name>
    <dbReference type="NCBI Taxonomy" id="1051890"/>
    <lineage>
        <taxon>Eukaryota</taxon>
        <taxon>Fungi</taxon>
        <taxon>Dikarya</taxon>
        <taxon>Ascomycota</taxon>
        <taxon>Pezizomycotina</taxon>
        <taxon>Pezizomycetes</taxon>
        <taxon>Pezizales</taxon>
        <taxon>Pezizaceae</taxon>
        <taxon>Terfezia</taxon>
    </lineage>
</organism>
<dbReference type="STRING" id="1051890.A0A3N4LPS5"/>
<reference evidence="1 2" key="1">
    <citation type="journal article" date="2018" name="Nat. Ecol. Evol.">
        <title>Pezizomycetes genomes reveal the molecular basis of ectomycorrhizal truffle lifestyle.</title>
        <authorList>
            <person name="Murat C."/>
            <person name="Payen T."/>
            <person name="Noel B."/>
            <person name="Kuo A."/>
            <person name="Morin E."/>
            <person name="Chen J."/>
            <person name="Kohler A."/>
            <person name="Krizsan K."/>
            <person name="Balestrini R."/>
            <person name="Da Silva C."/>
            <person name="Montanini B."/>
            <person name="Hainaut M."/>
            <person name="Levati E."/>
            <person name="Barry K.W."/>
            <person name="Belfiori B."/>
            <person name="Cichocki N."/>
            <person name="Clum A."/>
            <person name="Dockter R.B."/>
            <person name="Fauchery L."/>
            <person name="Guy J."/>
            <person name="Iotti M."/>
            <person name="Le Tacon F."/>
            <person name="Lindquist E.A."/>
            <person name="Lipzen A."/>
            <person name="Malagnac F."/>
            <person name="Mello A."/>
            <person name="Molinier V."/>
            <person name="Miyauchi S."/>
            <person name="Poulain J."/>
            <person name="Riccioni C."/>
            <person name="Rubini A."/>
            <person name="Sitrit Y."/>
            <person name="Splivallo R."/>
            <person name="Traeger S."/>
            <person name="Wang M."/>
            <person name="Zifcakova L."/>
            <person name="Wipf D."/>
            <person name="Zambonelli A."/>
            <person name="Paolocci F."/>
            <person name="Nowrousian M."/>
            <person name="Ottonello S."/>
            <person name="Baldrian P."/>
            <person name="Spatafora J.W."/>
            <person name="Henrissat B."/>
            <person name="Nagy L.G."/>
            <person name="Aury J.M."/>
            <person name="Wincker P."/>
            <person name="Grigoriev I.V."/>
            <person name="Bonfante P."/>
            <person name="Martin F.M."/>
        </authorList>
    </citation>
    <scope>NUCLEOTIDE SEQUENCE [LARGE SCALE GENOMIC DNA]</scope>
    <source>
        <strain evidence="1 2">ATCC MYA-4762</strain>
    </source>
</reference>
<name>A0A3N4LPS5_9PEZI</name>